<feature type="non-terminal residue" evidence="2">
    <location>
        <position position="1"/>
    </location>
</feature>
<gene>
    <name evidence="2" type="ORF">AVDCRST_MAG73-1542</name>
</gene>
<accession>A0A6J4U0J7</accession>
<evidence type="ECO:0000313" key="2">
    <source>
        <dbReference type="EMBL" id="CAA9537327.1"/>
    </source>
</evidence>
<proteinExistence type="predicted"/>
<feature type="compositionally biased region" description="Low complexity" evidence="1">
    <location>
        <begin position="36"/>
        <end position="48"/>
    </location>
</feature>
<reference evidence="2" key="1">
    <citation type="submission" date="2020-02" db="EMBL/GenBank/DDBJ databases">
        <authorList>
            <person name="Meier V. D."/>
        </authorList>
    </citation>
    <scope>NUCLEOTIDE SEQUENCE</scope>
    <source>
        <strain evidence="2">AVDCRST_MAG73</strain>
    </source>
</reference>
<dbReference type="AlphaFoldDB" id="A0A6J4U0J7"/>
<sequence length="48" mass="4856">WGIARDHGNRATASRGPAPHGQDAFLGTPVSAAVHGAAPRATPGRRAD</sequence>
<organism evidence="2">
    <name type="scientific">uncultured Thermomicrobiales bacterium</name>
    <dbReference type="NCBI Taxonomy" id="1645740"/>
    <lineage>
        <taxon>Bacteria</taxon>
        <taxon>Pseudomonadati</taxon>
        <taxon>Thermomicrobiota</taxon>
        <taxon>Thermomicrobia</taxon>
        <taxon>Thermomicrobiales</taxon>
        <taxon>environmental samples</taxon>
    </lineage>
</organism>
<feature type="non-terminal residue" evidence="2">
    <location>
        <position position="48"/>
    </location>
</feature>
<name>A0A6J4U0J7_9BACT</name>
<protein>
    <submittedName>
        <fullName evidence="2">Uncharacterized protein</fullName>
    </submittedName>
</protein>
<dbReference type="EMBL" id="CADCWE010000092">
    <property type="protein sequence ID" value="CAA9537327.1"/>
    <property type="molecule type" value="Genomic_DNA"/>
</dbReference>
<feature type="region of interest" description="Disordered" evidence="1">
    <location>
        <begin position="1"/>
        <end position="48"/>
    </location>
</feature>
<evidence type="ECO:0000256" key="1">
    <source>
        <dbReference type="SAM" id="MobiDB-lite"/>
    </source>
</evidence>